<evidence type="ECO:0000313" key="6">
    <source>
        <dbReference type="Proteomes" id="UP000314616"/>
    </source>
</evidence>
<dbReference type="InterPro" id="IPR004381">
    <property type="entry name" value="Glycerate_kinase"/>
</dbReference>
<evidence type="ECO:0000256" key="2">
    <source>
        <dbReference type="ARBA" id="ARBA00022679"/>
    </source>
</evidence>
<dbReference type="AlphaFoldDB" id="A0A5B8C259"/>
<dbReference type="Pfam" id="PF02595">
    <property type="entry name" value="Gly_kinase"/>
    <property type="match status" value="1"/>
</dbReference>
<protein>
    <submittedName>
        <fullName evidence="5">Glycerate kinase</fullName>
    </submittedName>
</protein>
<feature type="compositionally biased region" description="Low complexity" evidence="4">
    <location>
        <begin position="1"/>
        <end position="10"/>
    </location>
</feature>
<dbReference type="InterPro" id="IPR018197">
    <property type="entry name" value="Glycerate_kinase_RE-like"/>
</dbReference>
<feature type="compositionally biased region" description="Low complexity" evidence="4">
    <location>
        <begin position="364"/>
        <end position="374"/>
    </location>
</feature>
<dbReference type="PANTHER" id="PTHR21599">
    <property type="entry name" value="GLYCERATE KINASE"/>
    <property type="match status" value="1"/>
</dbReference>
<gene>
    <name evidence="5" type="ORF">FE374_08330</name>
</gene>
<comment type="similarity">
    <text evidence="1">Belongs to the glycerate kinase type-1 family.</text>
</comment>
<dbReference type="PANTHER" id="PTHR21599:SF0">
    <property type="entry name" value="GLYCERATE KINASE"/>
    <property type="match status" value="1"/>
</dbReference>
<dbReference type="InterPro" id="IPR018193">
    <property type="entry name" value="Glyc_kinase_flavodox-like_fold"/>
</dbReference>
<evidence type="ECO:0000256" key="4">
    <source>
        <dbReference type="SAM" id="MobiDB-lite"/>
    </source>
</evidence>
<organism evidence="5 6">
    <name type="scientific">Georgenia yuyongxinii</name>
    <dbReference type="NCBI Taxonomy" id="2589797"/>
    <lineage>
        <taxon>Bacteria</taxon>
        <taxon>Bacillati</taxon>
        <taxon>Actinomycetota</taxon>
        <taxon>Actinomycetes</taxon>
        <taxon>Micrococcales</taxon>
        <taxon>Bogoriellaceae</taxon>
        <taxon>Georgenia</taxon>
    </lineage>
</organism>
<keyword evidence="3 5" id="KW-0418">Kinase</keyword>
<evidence type="ECO:0000256" key="3">
    <source>
        <dbReference type="ARBA" id="ARBA00022777"/>
    </source>
</evidence>
<dbReference type="Gene3D" id="3.90.1510.10">
    <property type="entry name" value="Glycerate kinase, domain 2"/>
    <property type="match status" value="2"/>
</dbReference>
<name>A0A5B8C259_9MICO</name>
<feature type="region of interest" description="Disordered" evidence="4">
    <location>
        <begin position="1"/>
        <end position="71"/>
    </location>
</feature>
<dbReference type="GO" id="GO:0031388">
    <property type="term" value="P:organic acid phosphorylation"/>
    <property type="evidence" value="ECO:0007669"/>
    <property type="project" value="InterPro"/>
</dbReference>
<dbReference type="KEGG" id="gyu:FE374_08330"/>
<feature type="region of interest" description="Disordered" evidence="4">
    <location>
        <begin position="336"/>
        <end position="378"/>
    </location>
</feature>
<dbReference type="OrthoDB" id="9774290at2"/>
<dbReference type="InterPro" id="IPR036129">
    <property type="entry name" value="Glycerate_kinase_sf"/>
</dbReference>
<evidence type="ECO:0000313" key="5">
    <source>
        <dbReference type="EMBL" id="QDC24624.1"/>
    </source>
</evidence>
<dbReference type="SUPFAM" id="SSF110738">
    <property type="entry name" value="Glycerate kinase I"/>
    <property type="match status" value="1"/>
</dbReference>
<evidence type="ECO:0000256" key="1">
    <source>
        <dbReference type="ARBA" id="ARBA00006284"/>
    </source>
</evidence>
<dbReference type="GO" id="GO:0008887">
    <property type="term" value="F:glycerate kinase activity"/>
    <property type="evidence" value="ECO:0007669"/>
    <property type="project" value="InterPro"/>
</dbReference>
<accession>A0A5B8C259</accession>
<feature type="compositionally biased region" description="Basic residues" evidence="4">
    <location>
        <begin position="11"/>
        <end position="23"/>
    </location>
</feature>
<reference evidence="5 6" key="1">
    <citation type="submission" date="2019-05" db="EMBL/GenBank/DDBJ databases">
        <title>Georgenia *** sp. nov., and Georgenia *** sp. nov., isolated from the intestinal contents of plateau pika (Ochotona curzoniae) in the Qinghai-Tibet plateau of China.</title>
        <authorList>
            <person name="Tian Z."/>
        </authorList>
    </citation>
    <scope>NUCLEOTIDE SEQUENCE [LARGE SCALE GENOMIC DNA]</scope>
    <source>
        <strain evidence="5 6">Z443</strain>
    </source>
</reference>
<feature type="compositionally biased region" description="Low complexity" evidence="4">
    <location>
        <begin position="337"/>
        <end position="357"/>
    </location>
</feature>
<sequence length="520" mass="50937">MGVPPGLGSRAGRHRRGRVHPVHLRAPGGLPAGQDPRDRRGGPGLARPQRGRVCPPRRAGEGGAGRGAAARPAGQAGLSVHVLLAPDRFSGTLTAVAAARALARGWRESAADDVVSEVPMSDGAAGLLDVVAAARGGTLVPVTVPGPLGVAVPAAVLHVPGPGGGTAYVEADQVLGAHLVAAADRRRAATAGTSAGLGELLLAAVGSGAGRVVVGLGPGVVHDAGAGLLAVLGGTAAAGDRRDDLLEAGGLALADLRVDDVLLAAARDALGTVDVVLALADDAPLLGLHGAGAILGQDPGVGPAVAQELERALGHATTELERTAARLVPRRPSLALADGAARPGPPVAARSPGAQGHSAGGATGHAHGAAAEPARLARRSGTGAGGGAAFLLRLLGARALAGAELVADAVDLAGHVARADLVVTGGRVLDAAALTESVPATVGRLAMARGLPVVAVAEEVHTSRREVAQIGISGTYEVVERRRAGVAAPAGETGTGHPVAPAPAELLAARGSRIARTWSS</sequence>
<keyword evidence="2" id="KW-0808">Transferase</keyword>
<dbReference type="EMBL" id="CP040915">
    <property type="protein sequence ID" value="QDC24624.1"/>
    <property type="molecule type" value="Genomic_DNA"/>
</dbReference>
<dbReference type="Gene3D" id="3.40.50.10350">
    <property type="entry name" value="Glycerate kinase, domain 1"/>
    <property type="match status" value="2"/>
</dbReference>
<dbReference type="Proteomes" id="UP000314616">
    <property type="component" value="Chromosome"/>
</dbReference>
<proteinExistence type="inferred from homology"/>